<proteinExistence type="predicted"/>
<dbReference type="AlphaFoldDB" id="A0A382DSM0"/>
<sequence>MDEHSVDEAFRNKWFKYRDKWYKERLDEYNKDTPEEERFSDEIFPKSYSLNVIYVQKELGAQTEEEKAFCKKALGSFVASNMIQFSDKEIPFMVSARGVPEKMIKDSYMFLRENPGFIDSTPDKKSGCFIATATFEDYNAPEVIFFRKWRDETLMKSISGRLFIHYYYKITPVISAMITRNRSLKKISKSFLLKVIQSLRK</sequence>
<gene>
    <name evidence="1" type="ORF">METZ01_LOCUS194274</name>
</gene>
<evidence type="ECO:0000313" key="1">
    <source>
        <dbReference type="EMBL" id="SVB41420.1"/>
    </source>
</evidence>
<dbReference type="NCBIfam" id="NF041770">
    <property type="entry name" value="CFI_box_CTERM"/>
    <property type="match status" value="1"/>
</dbReference>
<name>A0A382DSM0_9ZZZZ</name>
<protein>
    <submittedName>
        <fullName evidence="1">Uncharacterized protein</fullName>
    </submittedName>
</protein>
<accession>A0A382DSM0</accession>
<dbReference type="InterPro" id="IPR049886">
    <property type="entry name" value="CFI_box_CTERM_dom"/>
</dbReference>
<reference evidence="1" key="1">
    <citation type="submission" date="2018-05" db="EMBL/GenBank/DDBJ databases">
        <authorList>
            <person name="Lanie J.A."/>
            <person name="Ng W.-L."/>
            <person name="Kazmierczak K.M."/>
            <person name="Andrzejewski T.M."/>
            <person name="Davidsen T.M."/>
            <person name="Wayne K.J."/>
            <person name="Tettelin H."/>
            <person name="Glass J.I."/>
            <person name="Rusch D."/>
            <person name="Podicherti R."/>
            <person name="Tsui H.-C.T."/>
            <person name="Winkler M.E."/>
        </authorList>
    </citation>
    <scope>NUCLEOTIDE SEQUENCE</scope>
</reference>
<dbReference type="EMBL" id="UINC01040901">
    <property type="protein sequence ID" value="SVB41420.1"/>
    <property type="molecule type" value="Genomic_DNA"/>
</dbReference>
<organism evidence="1">
    <name type="scientific">marine metagenome</name>
    <dbReference type="NCBI Taxonomy" id="408172"/>
    <lineage>
        <taxon>unclassified sequences</taxon>
        <taxon>metagenomes</taxon>
        <taxon>ecological metagenomes</taxon>
    </lineage>
</organism>